<comment type="function">
    <text evidence="5">Catalyzes the Claisen rearrangement of chorismate to prephenate.</text>
</comment>
<gene>
    <name evidence="8" type="ORF">J4709_44030</name>
</gene>
<evidence type="ECO:0000313" key="8">
    <source>
        <dbReference type="EMBL" id="MBO2464561.1"/>
    </source>
</evidence>
<evidence type="ECO:0000256" key="2">
    <source>
        <dbReference type="ARBA" id="ARBA00012404"/>
    </source>
</evidence>
<keyword evidence="4 5" id="KW-0413">Isomerase</keyword>
<proteinExistence type="predicted"/>
<dbReference type="SUPFAM" id="SSF48600">
    <property type="entry name" value="Chorismate mutase II"/>
    <property type="match status" value="1"/>
</dbReference>
<feature type="signal peptide" evidence="6">
    <location>
        <begin position="1"/>
        <end position="22"/>
    </location>
</feature>
<dbReference type="InterPro" id="IPR036979">
    <property type="entry name" value="CM_dom_sf"/>
</dbReference>
<dbReference type="EC" id="5.4.99.5" evidence="2 5"/>
<dbReference type="PANTHER" id="PTHR38041:SF2">
    <property type="entry name" value="SECRETED CHORISMATE MUTASE"/>
    <property type="match status" value="1"/>
</dbReference>
<dbReference type="NCBIfam" id="NF006741">
    <property type="entry name" value="PRK09269.1"/>
    <property type="match status" value="1"/>
</dbReference>
<keyword evidence="9" id="KW-1185">Reference proteome</keyword>
<feature type="chain" id="PRO_5047015380" description="Chorismate mutase" evidence="6">
    <location>
        <begin position="23"/>
        <end position="182"/>
    </location>
</feature>
<evidence type="ECO:0000256" key="5">
    <source>
        <dbReference type="PIRNR" id="PIRNR026640"/>
    </source>
</evidence>
<dbReference type="Proteomes" id="UP000680206">
    <property type="component" value="Unassembled WGS sequence"/>
</dbReference>
<dbReference type="InterPro" id="IPR051331">
    <property type="entry name" value="Chorismate_mutase-related"/>
</dbReference>
<dbReference type="Gene3D" id="1.20.59.10">
    <property type="entry name" value="Chorismate mutase"/>
    <property type="match status" value="1"/>
</dbReference>
<dbReference type="InterPro" id="IPR008240">
    <property type="entry name" value="Chorismate_mutase_periplasmic"/>
</dbReference>
<accession>A0ABS3S6D5</accession>
<evidence type="ECO:0000313" key="9">
    <source>
        <dbReference type="Proteomes" id="UP000680206"/>
    </source>
</evidence>
<comment type="caution">
    <text evidence="8">The sequence shown here is derived from an EMBL/GenBank/DDBJ whole genome shotgun (WGS) entry which is preliminary data.</text>
</comment>
<dbReference type="InterPro" id="IPR036263">
    <property type="entry name" value="Chorismate_II_sf"/>
</dbReference>
<comment type="catalytic activity">
    <reaction evidence="5">
        <text>chorismate = prephenate</text>
        <dbReference type="Rhea" id="RHEA:13897"/>
        <dbReference type="ChEBI" id="CHEBI:29748"/>
        <dbReference type="ChEBI" id="CHEBI:29934"/>
        <dbReference type="EC" id="5.4.99.5"/>
    </reaction>
</comment>
<sequence length="182" mass="19638">MKVAVAGVVVALLCGFAVPAYAADDGLTPLVDVVARRLDVADMVAAAKWGTGMPIEDKAREQQILDSVAERSAEMGIDPRTAQRIFRDQMEAGKLVQRGLFARWAVRPGDIPAHRPDLGKDVRPLLDRITGELLADIKDTRDVRRGASCRAELAGAVGRVEAARRPDALHRVALVRAIPSIC</sequence>
<dbReference type="PROSITE" id="PS51168">
    <property type="entry name" value="CHORISMATE_MUT_2"/>
    <property type="match status" value="1"/>
</dbReference>
<evidence type="ECO:0000259" key="7">
    <source>
        <dbReference type="PROSITE" id="PS51168"/>
    </source>
</evidence>
<evidence type="ECO:0000256" key="1">
    <source>
        <dbReference type="ARBA" id="ARBA00004817"/>
    </source>
</evidence>
<reference evidence="8 9" key="1">
    <citation type="submission" date="2021-03" db="EMBL/GenBank/DDBJ databases">
        <title>Actinomadura violae sp. nov., isolated from lichen in Thailand.</title>
        <authorList>
            <person name="Kanchanasin P."/>
            <person name="Saeng-In P."/>
            <person name="Phongsopitanun W."/>
            <person name="Yuki M."/>
            <person name="Kudo T."/>
            <person name="Ohkuma M."/>
            <person name="Tanasupawat S."/>
        </authorList>
    </citation>
    <scope>NUCLEOTIDE SEQUENCE [LARGE SCALE GENOMIC DNA]</scope>
    <source>
        <strain evidence="8 9">LCR2-06</strain>
    </source>
</reference>
<evidence type="ECO:0000256" key="3">
    <source>
        <dbReference type="ARBA" id="ARBA00022729"/>
    </source>
</evidence>
<dbReference type="SMART" id="SM00830">
    <property type="entry name" value="CM_2"/>
    <property type="match status" value="1"/>
</dbReference>
<keyword evidence="3 6" id="KW-0732">Signal</keyword>
<feature type="domain" description="Chorismate mutase" evidence="7">
    <location>
        <begin position="7"/>
        <end position="101"/>
    </location>
</feature>
<dbReference type="PANTHER" id="PTHR38041">
    <property type="entry name" value="CHORISMATE MUTASE"/>
    <property type="match status" value="1"/>
</dbReference>
<protein>
    <recommendedName>
        <fullName evidence="2 5">Chorismate mutase</fullName>
        <ecNumber evidence="2 5">5.4.99.5</ecNumber>
    </recommendedName>
</protein>
<dbReference type="RefSeq" id="WP_208251162.1">
    <property type="nucleotide sequence ID" value="NZ_JAGEPF010000036.1"/>
</dbReference>
<dbReference type="NCBIfam" id="TIGR01806">
    <property type="entry name" value="CM_mono2"/>
    <property type="match status" value="1"/>
</dbReference>
<dbReference type="EMBL" id="JAGEPF010000036">
    <property type="protein sequence ID" value="MBO2464561.1"/>
    <property type="molecule type" value="Genomic_DNA"/>
</dbReference>
<organism evidence="8 9">
    <name type="scientific">Actinomadura violacea</name>
    <dbReference type="NCBI Taxonomy" id="2819934"/>
    <lineage>
        <taxon>Bacteria</taxon>
        <taxon>Bacillati</taxon>
        <taxon>Actinomycetota</taxon>
        <taxon>Actinomycetes</taxon>
        <taxon>Streptosporangiales</taxon>
        <taxon>Thermomonosporaceae</taxon>
        <taxon>Actinomadura</taxon>
    </lineage>
</organism>
<evidence type="ECO:0000256" key="6">
    <source>
        <dbReference type="SAM" id="SignalP"/>
    </source>
</evidence>
<dbReference type="InterPro" id="IPR002701">
    <property type="entry name" value="CM_II_prokaryot"/>
</dbReference>
<dbReference type="PIRSF" id="PIRSF026640">
    <property type="entry name" value="Peripl_chor_mut"/>
    <property type="match status" value="1"/>
</dbReference>
<dbReference type="GO" id="GO:0004106">
    <property type="term" value="F:chorismate mutase activity"/>
    <property type="evidence" value="ECO:0007669"/>
    <property type="project" value="UniProtKB-EC"/>
</dbReference>
<evidence type="ECO:0000256" key="4">
    <source>
        <dbReference type="ARBA" id="ARBA00023235"/>
    </source>
</evidence>
<name>A0ABS3S6D5_9ACTN</name>
<dbReference type="Pfam" id="PF01817">
    <property type="entry name" value="CM_2"/>
    <property type="match status" value="1"/>
</dbReference>
<comment type="pathway">
    <text evidence="1 5">Metabolic intermediate biosynthesis; prephenate biosynthesis; prephenate from chorismate: step 1/1.</text>
</comment>